<gene>
    <name evidence="1" type="ORF">SGN30_18035</name>
</gene>
<dbReference type="RefSeq" id="WP_319074645.1">
    <property type="nucleotide sequence ID" value="NZ_JAWWMZ010000006.1"/>
</dbReference>
<evidence type="ECO:0000313" key="1">
    <source>
        <dbReference type="EMBL" id="MDX4955320.1"/>
    </source>
</evidence>
<dbReference type="AlphaFoldDB" id="A0AAJ2V9P5"/>
<protein>
    <submittedName>
        <fullName evidence="1">Uncharacterized protein</fullName>
    </submittedName>
</protein>
<sequence>MLRVGRGCLAQIEEPAALADVSKERYARMFGAACDALVQISDRLGINSRAEPIIAAIDRLRAQAQQTGPA</sequence>
<reference evidence="1" key="1">
    <citation type="submission" date="2023-11" db="EMBL/GenBank/DDBJ databases">
        <title>Identification and selenium tolerance of Delftia acidovorans R3-25.</title>
        <authorList>
            <person name="Zhang S."/>
            <person name="Liu Y."/>
            <person name="Guo Y."/>
        </authorList>
    </citation>
    <scope>NUCLEOTIDE SEQUENCE</scope>
    <source>
        <strain evidence="1">R3-25</strain>
    </source>
</reference>
<dbReference type="Proteomes" id="UP001287445">
    <property type="component" value="Unassembled WGS sequence"/>
</dbReference>
<organism evidence="1 2">
    <name type="scientific">Delftia acidovorans</name>
    <name type="common">Pseudomonas acidovorans</name>
    <name type="synonym">Comamonas acidovorans</name>
    <dbReference type="NCBI Taxonomy" id="80866"/>
    <lineage>
        <taxon>Bacteria</taxon>
        <taxon>Pseudomonadati</taxon>
        <taxon>Pseudomonadota</taxon>
        <taxon>Betaproteobacteria</taxon>
        <taxon>Burkholderiales</taxon>
        <taxon>Comamonadaceae</taxon>
        <taxon>Delftia</taxon>
    </lineage>
</organism>
<comment type="caution">
    <text evidence="1">The sequence shown here is derived from an EMBL/GenBank/DDBJ whole genome shotgun (WGS) entry which is preliminary data.</text>
</comment>
<evidence type="ECO:0000313" key="2">
    <source>
        <dbReference type="Proteomes" id="UP001287445"/>
    </source>
</evidence>
<accession>A0AAJ2V9P5</accession>
<proteinExistence type="predicted"/>
<name>A0AAJ2V9P5_DELAC</name>
<dbReference type="EMBL" id="JAWWMZ010000006">
    <property type="protein sequence ID" value="MDX4955320.1"/>
    <property type="molecule type" value="Genomic_DNA"/>
</dbReference>